<proteinExistence type="predicted"/>
<feature type="region of interest" description="Disordered" evidence="1">
    <location>
        <begin position="1"/>
        <end position="28"/>
    </location>
</feature>
<dbReference type="AlphaFoldDB" id="A0AAQ3TW26"/>
<dbReference type="Proteomes" id="UP001341281">
    <property type="component" value="Chromosome 06"/>
</dbReference>
<evidence type="ECO:0000313" key="2">
    <source>
        <dbReference type="EMBL" id="WVZ81329.1"/>
    </source>
</evidence>
<accession>A0AAQ3TW26</accession>
<dbReference type="EMBL" id="CP144750">
    <property type="protein sequence ID" value="WVZ81329.1"/>
    <property type="molecule type" value="Genomic_DNA"/>
</dbReference>
<name>A0AAQ3TW26_PASNO</name>
<organism evidence="2 3">
    <name type="scientific">Paspalum notatum var. saurae</name>
    <dbReference type="NCBI Taxonomy" id="547442"/>
    <lineage>
        <taxon>Eukaryota</taxon>
        <taxon>Viridiplantae</taxon>
        <taxon>Streptophyta</taxon>
        <taxon>Embryophyta</taxon>
        <taxon>Tracheophyta</taxon>
        <taxon>Spermatophyta</taxon>
        <taxon>Magnoliopsida</taxon>
        <taxon>Liliopsida</taxon>
        <taxon>Poales</taxon>
        <taxon>Poaceae</taxon>
        <taxon>PACMAD clade</taxon>
        <taxon>Panicoideae</taxon>
        <taxon>Andropogonodae</taxon>
        <taxon>Paspaleae</taxon>
        <taxon>Paspalinae</taxon>
        <taxon>Paspalum</taxon>
    </lineage>
</organism>
<keyword evidence="3" id="KW-1185">Reference proteome</keyword>
<sequence>MRSGVATPAQWLNAGGKPGPGEVVSPNKGHQRDHQLLLRLILFVMIAWHLKTTVKAVPSAWTSADVRALRVRQQGRVWG</sequence>
<reference evidence="2 3" key="1">
    <citation type="submission" date="2024-02" db="EMBL/GenBank/DDBJ databases">
        <title>High-quality chromosome-scale genome assembly of Pensacola bahiagrass (Paspalum notatum Flugge var. saurae).</title>
        <authorList>
            <person name="Vega J.M."/>
            <person name="Podio M."/>
            <person name="Orjuela J."/>
            <person name="Siena L.A."/>
            <person name="Pessino S.C."/>
            <person name="Combes M.C."/>
            <person name="Mariac C."/>
            <person name="Albertini E."/>
            <person name="Pupilli F."/>
            <person name="Ortiz J.P.A."/>
            <person name="Leblanc O."/>
        </authorList>
    </citation>
    <scope>NUCLEOTIDE SEQUENCE [LARGE SCALE GENOMIC DNA]</scope>
    <source>
        <strain evidence="2">R1</strain>
        <tissue evidence="2">Leaf</tissue>
    </source>
</reference>
<protein>
    <submittedName>
        <fullName evidence="2">Uncharacterized protein</fullName>
    </submittedName>
</protein>
<evidence type="ECO:0000256" key="1">
    <source>
        <dbReference type="SAM" id="MobiDB-lite"/>
    </source>
</evidence>
<gene>
    <name evidence="2" type="ORF">U9M48_028719</name>
</gene>
<evidence type="ECO:0000313" key="3">
    <source>
        <dbReference type="Proteomes" id="UP001341281"/>
    </source>
</evidence>